<keyword evidence="5" id="KW-1185">Reference proteome</keyword>
<dbReference type="SUPFAM" id="SSF53448">
    <property type="entry name" value="Nucleotide-diphospho-sugar transferases"/>
    <property type="match status" value="1"/>
</dbReference>
<sequence>MSVESNMSSETELTTQESRSRKTICMLLCTPFIIFTVCIAAWRPILIPYSYKFVKIVSLHIINDKDRFSDNELLLARKEWRLYQLERQFGKQWCNKNEFGPRKDVAWLTVMVNDDFVVPALVLGHSVQTFSCHKNMIALISENVSEDTQNALRNVGWETRLVEEMDCNWMDAKVGGDRNSGLFGRPLGHRIKGTHTRFHAWNYIEFSKMIYVDADYMLMSNIDELFDIPEHFAAAPCSRPGVLDPCFNAGLLVFKPDLKTYQEIMKHWRETTEKDTCPTDQELLNEFYADSGWKELPYAYNIRRIIFRPMMSFHYACCRPPKPWTSECRPSRKEASKFDGPIITVDDMALVFWKNFYELLAHYDLEDWWRSTNFSRPTQEFRSDSNSSCWRIYS</sequence>
<gene>
    <name evidence="4" type="ORF">PLOB_00001288</name>
</gene>
<feature type="transmembrane region" description="Helical" evidence="3">
    <location>
        <begin position="24"/>
        <end position="42"/>
    </location>
</feature>
<proteinExistence type="inferred from homology"/>
<dbReference type="InterPro" id="IPR050587">
    <property type="entry name" value="GNT1/Glycosyltrans_8"/>
</dbReference>
<keyword evidence="3" id="KW-1133">Transmembrane helix</keyword>
<dbReference type="InterPro" id="IPR002495">
    <property type="entry name" value="Glyco_trans_8"/>
</dbReference>
<evidence type="ECO:0000256" key="3">
    <source>
        <dbReference type="SAM" id="Phobius"/>
    </source>
</evidence>
<accession>A0ABN8Q309</accession>
<name>A0ABN8Q309_9CNID</name>
<organism evidence="4 5">
    <name type="scientific">Porites lobata</name>
    <dbReference type="NCBI Taxonomy" id="104759"/>
    <lineage>
        <taxon>Eukaryota</taxon>
        <taxon>Metazoa</taxon>
        <taxon>Cnidaria</taxon>
        <taxon>Anthozoa</taxon>
        <taxon>Hexacorallia</taxon>
        <taxon>Scleractinia</taxon>
        <taxon>Fungiina</taxon>
        <taxon>Poritidae</taxon>
        <taxon>Porites</taxon>
    </lineage>
</organism>
<reference evidence="4 5" key="1">
    <citation type="submission" date="2022-05" db="EMBL/GenBank/DDBJ databases">
        <authorList>
            <consortium name="Genoscope - CEA"/>
            <person name="William W."/>
        </authorList>
    </citation>
    <scope>NUCLEOTIDE SEQUENCE [LARGE SCALE GENOMIC DNA]</scope>
</reference>
<dbReference type="EC" id="2.4.1.186" evidence="2"/>
<protein>
    <recommendedName>
        <fullName evidence="2">glycogenin glucosyltransferase</fullName>
        <ecNumber evidence="2">2.4.1.186</ecNumber>
    </recommendedName>
</protein>
<evidence type="ECO:0000256" key="1">
    <source>
        <dbReference type="ARBA" id="ARBA00038162"/>
    </source>
</evidence>
<comment type="similarity">
    <text evidence="1">Belongs to the glycosyltransferase 8 family. Glycogenin subfamily.</text>
</comment>
<dbReference type="PANTHER" id="PTHR11183">
    <property type="entry name" value="GLYCOGENIN SUBFAMILY MEMBER"/>
    <property type="match status" value="1"/>
</dbReference>
<dbReference type="Gene3D" id="3.90.550.10">
    <property type="entry name" value="Spore Coat Polysaccharide Biosynthesis Protein SpsA, Chain A"/>
    <property type="match status" value="1"/>
</dbReference>
<dbReference type="Pfam" id="PF01501">
    <property type="entry name" value="Glyco_transf_8"/>
    <property type="match status" value="1"/>
</dbReference>
<dbReference type="InterPro" id="IPR029044">
    <property type="entry name" value="Nucleotide-diphossugar_trans"/>
</dbReference>
<dbReference type="CDD" id="cd02537">
    <property type="entry name" value="GT8_Glycogenin"/>
    <property type="match status" value="1"/>
</dbReference>
<evidence type="ECO:0000256" key="2">
    <source>
        <dbReference type="ARBA" id="ARBA00038934"/>
    </source>
</evidence>
<keyword evidence="3" id="KW-0812">Transmembrane</keyword>
<evidence type="ECO:0000313" key="4">
    <source>
        <dbReference type="EMBL" id="CAH3155678.1"/>
    </source>
</evidence>
<keyword evidence="3" id="KW-0472">Membrane</keyword>
<evidence type="ECO:0000313" key="5">
    <source>
        <dbReference type="Proteomes" id="UP001159405"/>
    </source>
</evidence>
<comment type="caution">
    <text evidence="4">The sequence shown here is derived from an EMBL/GenBank/DDBJ whole genome shotgun (WGS) entry which is preliminary data.</text>
</comment>
<dbReference type="Proteomes" id="UP001159405">
    <property type="component" value="Unassembled WGS sequence"/>
</dbReference>
<dbReference type="EMBL" id="CALNXK010000102">
    <property type="protein sequence ID" value="CAH3155678.1"/>
    <property type="molecule type" value="Genomic_DNA"/>
</dbReference>